<organism evidence="1 2">
    <name type="scientific">Naganishia onofrii</name>
    <dbReference type="NCBI Taxonomy" id="1851511"/>
    <lineage>
        <taxon>Eukaryota</taxon>
        <taxon>Fungi</taxon>
        <taxon>Dikarya</taxon>
        <taxon>Basidiomycota</taxon>
        <taxon>Agaricomycotina</taxon>
        <taxon>Tremellomycetes</taxon>
        <taxon>Filobasidiales</taxon>
        <taxon>Filobasidiaceae</taxon>
        <taxon>Naganishia</taxon>
    </lineage>
</organism>
<name>A0ACC2XM10_9TREE</name>
<accession>A0ACC2XM10</accession>
<keyword evidence="2" id="KW-1185">Reference proteome</keyword>
<sequence>MERFLDRSWTLGWKDRNDDLKLNEILPYYTDDKQLNNEDDKMPLKPFARPRQSMPAGASAASPGADLTSSPVTLSPSSPAKTSSARASRASVSGAGSSGLPGTPTPLHGKSSLSRTVTTFEDDDADERESLTKNERVNTPLRKRLPRATIHGTPSYTNSAGTQTIPTSQHIPEPLQTPVNPHFGSLSTPTYLTRSGSRSRLSIANAPGSPYYSPDSPSQISRSTIIPFDVDASRRAAQEDVSRRQSMVTGNTAADDSDGVVSVRVQQGHGLPMTPARKEKGRLASLIGMVSTPLGKGNGTPVKRRGVVRKRSLWDRISHLPGDIADQYLPDTYALPTHTALPLALFLHTIHFLVRAPLFLEPTARNRASADARTTTNGGARGRSWWWTGGRHKEEWDDVFKTPEEIAKGNLGRFERLHSDGVIRRGIVSGSASPLDSPHAQTAVKPEVVEEEKEEAGTWKAAVRAGIKYYLSPYVIWRFINGQHLESRDSANSSSGTAGRKRGDTMQVLNIWDPSDFGIVFFSYFSPLHIVIAQLFYPDHPLLAPLILAITTAHLTFLISQYQWLVKDRMTLNAEVMREYDQGFVYKKLFATRMDKSVQTNEAELLY</sequence>
<evidence type="ECO:0000313" key="2">
    <source>
        <dbReference type="Proteomes" id="UP001234202"/>
    </source>
</evidence>
<protein>
    <submittedName>
        <fullName evidence="1">Uncharacterized protein</fullName>
    </submittedName>
</protein>
<dbReference type="EMBL" id="JASBWV010000009">
    <property type="protein sequence ID" value="KAJ9124671.1"/>
    <property type="molecule type" value="Genomic_DNA"/>
</dbReference>
<gene>
    <name evidence="1" type="ORF">QFC24_003038</name>
</gene>
<evidence type="ECO:0000313" key="1">
    <source>
        <dbReference type="EMBL" id="KAJ9124671.1"/>
    </source>
</evidence>
<dbReference type="Proteomes" id="UP001234202">
    <property type="component" value="Unassembled WGS sequence"/>
</dbReference>
<proteinExistence type="predicted"/>
<reference evidence="1" key="1">
    <citation type="submission" date="2023-04" db="EMBL/GenBank/DDBJ databases">
        <title>Draft Genome sequencing of Naganishia species isolated from polar environments using Oxford Nanopore Technology.</title>
        <authorList>
            <person name="Leo P."/>
            <person name="Venkateswaran K."/>
        </authorList>
    </citation>
    <scope>NUCLEOTIDE SEQUENCE</scope>
    <source>
        <strain evidence="1">DBVPG 5303</strain>
    </source>
</reference>
<comment type="caution">
    <text evidence="1">The sequence shown here is derived from an EMBL/GenBank/DDBJ whole genome shotgun (WGS) entry which is preliminary data.</text>
</comment>